<keyword evidence="5" id="KW-0418">Kinase</keyword>
<dbReference type="PROSITE" id="PS51219">
    <property type="entry name" value="DPCK"/>
    <property type="match status" value="1"/>
</dbReference>
<keyword evidence="4" id="KW-0547">Nucleotide-binding</keyword>
<dbReference type="GO" id="GO:0005524">
    <property type="term" value="F:ATP binding"/>
    <property type="evidence" value="ECO:0007669"/>
    <property type="project" value="UniProtKB-KW"/>
</dbReference>
<dbReference type="OrthoDB" id="247245at2759"/>
<accession>A0A4D9CQ82</accession>
<evidence type="ECO:0000256" key="7">
    <source>
        <dbReference type="ARBA" id="ARBA00022993"/>
    </source>
</evidence>
<evidence type="ECO:0000256" key="2">
    <source>
        <dbReference type="ARBA" id="ARBA00022490"/>
    </source>
</evidence>
<protein>
    <recommendedName>
        <fullName evidence="11">Dephospho-CoA kinase</fullName>
    </recommendedName>
</protein>
<proteinExistence type="inferred from homology"/>
<comment type="similarity">
    <text evidence="1">Belongs to the CoaE family.</text>
</comment>
<reference evidence="9 10" key="1">
    <citation type="submission" date="2019-01" db="EMBL/GenBank/DDBJ databases">
        <title>Nuclear Genome Assembly of the Microalgal Biofuel strain Nannochloropsis salina CCMP1776.</title>
        <authorList>
            <person name="Hovde B."/>
        </authorList>
    </citation>
    <scope>NUCLEOTIDE SEQUENCE [LARGE SCALE GENOMIC DNA]</scope>
    <source>
        <strain evidence="9 10">CCMP1776</strain>
    </source>
</reference>
<dbReference type="HAMAP" id="MF_00376">
    <property type="entry name" value="Dephospho_CoA_kinase"/>
    <property type="match status" value="1"/>
</dbReference>
<keyword evidence="8" id="KW-0472">Membrane</keyword>
<keyword evidence="10" id="KW-1185">Reference proteome</keyword>
<keyword evidence="3" id="KW-0808">Transferase</keyword>
<dbReference type="PANTHER" id="PTHR10695">
    <property type="entry name" value="DEPHOSPHO-COA KINASE-RELATED"/>
    <property type="match status" value="1"/>
</dbReference>
<evidence type="ECO:0000313" key="10">
    <source>
        <dbReference type="Proteomes" id="UP000355283"/>
    </source>
</evidence>
<evidence type="ECO:0000256" key="5">
    <source>
        <dbReference type="ARBA" id="ARBA00022777"/>
    </source>
</evidence>
<organism evidence="9 10">
    <name type="scientific">Nannochloropsis salina CCMP1776</name>
    <dbReference type="NCBI Taxonomy" id="1027361"/>
    <lineage>
        <taxon>Eukaryota</taxon>
        <taxon>Sar</taxon>
        <taxon>Stramenopiles</taxon>
        <taxon>Ochrophyta</taxon>
        <taxon>Eustigmatophyceae</taxon>
        <taxon>Eustigmatales</taxon>
        <taxon>Monodopsidaceae</taxon>
        <taxon>Microchloropsis</taxon>
        <taxon>Microchloropsis salina</taxon>
    </lineage>
</organism>
<name>A0A4D9CQ82_9STRA</name>
<comment type="caution">
    <text evidence="9">The sequence shown here is derived from an EMBL/GenBank/DDBJ whole genome shotgun (WGS) entry which is preliminary data.</text>
</comment>
<dbReference type="GO" id="GO:0015937">
    <property type="term" value="P:coenzyme A biosynthetic process"/>
    <property type="evidence" value="ECO:0007669"/>
    <property type="project" value="UniProtKB-KW"/>
</dbReference>
<keyword evidence="6" id="KW-0067">ATP-binding</keyword>
<keyword evidence="7" id="KW-0173">Coenzyme A biosynthesis</keyword>
<dbReference type="FunFam" id="3.40.50.300:FF:000991">
    <property type="entry name" value="Dephospho-CoA kinase"/>
    <property type="match status" value="1"/>
</dbReference>
<gene>
    <name evidence="9" type="ORF">NSK_008360</name>
</gene>
<dbReference type="InterPro" id="IPR001977">
    <property type="entry name" value="Depp_CoAkinase"/>
</dbReference>
<dbReference type="Gene3D" id="3.40.50.300">
    <property type="entry name" value="P-loop containing nucleotide triphosphate hydrolases"/>
    <property type="match status" value="1"/>
</dbReference>
<evidence type="ECO:0000313" key="9">
    <source>
        <dbReference type="EMBL" id="TFJ80217.1"/>
    </source>
</evidence>
<dbReference type="NCBIfam" id="TIGR00152">
    <property type="entry name" value="dephospho-CoA kinase"/>
    <property type="match status" value="1"/>
</dbReference>
<dbReference type="GO" id="GO:0004140">
    <property type="term" value="F:dephospho-CoA kinase activity"/>
    <property type="evidence" value="ECO:0007669"/>
    <property type="project" value="InterPro"/>
</dbReference>
<dbReference type="CDD" id="cd02022">
    <property type="entry name" value="DPCK"/>
    <property type="match status" value="1"/>
</dbReference>
<evidence type="ECO:0000256" key="1">
    <source>
        <dbReference type="ARBA" id="ARBA00009018"/>
    </source>
</evidence>
<evidence type="ECO:0008006" key="11">
    <source>
        <dbReference type="Google" id="ProtNLM"/>
    </source>
</evidence>
<keyword evidence="2" id="KW-0963">Cytoplasm</keyword>
<evidence type="ECO:0000256" key="4">
    <source>
        <dbReference type="ARBA" id="ARBA00022741"/>
    </source>
</evidence>
<dbReference type="AlphaFoldDB" id="A0A4D9CQ82"/>
<keyword evidence="8" id="KW-1133">Transmembrane helix</keyword>
<dbReference type="InterPro" id="IPR027417">
    <property type="entry name" value="P-loop_NTPase"/>
</dbReference>
<sequence length="250" mass="27703">MGGGGSSTGSGGGGRRRPLVIGVTGGIASGKSMVTRLCQGRYGVSVLDADILGHRSYAKGTPCYRQLLKTFGEEIVGEDGQINRRALGRIVFSSPQERNRLEGIVWPEIRRLMEEDLRALGETGIHAAVVEAAVMLEAGWEDAMDEVWVVAAEPEVAKTRLMSRNNLSAEDALRRIEAQMTNQERIEKADRVIWNNGTVADLEKEVERAWEERGTLRRRRAALKARWRILTAGVGFAILVSMLQLRFRMK</sequence>
<dbReference type="Pfam" id="PF01121">
    <property type="entry name" value="CoaE"/>
    <property type="match status" value="1"/>
</dbReference>
<dbReference type="Proteomes" id="UP000355283">
    <property type="component" value="Unassembled WGS sequence"/>
</dbReference>
<evidence type="ECO:0000256" key="3">
    <source>
        <dbReference type="ARBA" id="ARBA00022679"/>
    </source>
</evidence>
<feature type="transmembrane region" description="Helical" evidence="8">
    <location>
        <begin position="227"/>
        <end position="247"/>
    </location>
</feature>
<dbReference type="PANTHER" id="PTHR10695:SF46">
    <property type="entry name" value="BIFUNCTIONAL COENZYME A SYNTHASE-RELATED"/>
    <property type="match status" value="1"/>
</dbReference>
<evidence type="ECO:0000256" key="6">
    <source>
        <dbReference type="ARBA" id="ARBA00022840"/>
    </source>
</evidence>
<dbReference type="EMBL" id="SDOX01000175">
    <property type="protein sequence ID" value="TFJ80217.1"/>
    <property type="molecule type" value="Genomic_DNA"/>
</dbReference>
<evidence type="ECO:0000256" key="8">
    <source>
        <dbReference type="SAM" id="Phobius"/>
    </source>
</evidence>
<keyword evidence="8" id="KW-0812">Transmembrane</keyword>
<dbReference type="SUPFAM" id="SSF52540">
    <property type="entry name" value="P-loop containing nucleoside triphosphate hydrolases"/>
    <property type="match status" value="1"/>
</dbReference>